<dbReference type="Pfam" id="PF03279">
    <property type="entry name" value="Lip_A_acyltrans"/>
    <property type="match status" value="1"/>
</dbReference>
<dbReference type="GO" id="GO:0009247">
    <property type="term" value="P:glycolipid biosynthetic process"/>
    <property type="evidence" value="ECO:0007669"/>
    <property type="project" value="UniProtKB-ARBA"/>
</dbReference>
<keyword evidence="3" id="KW-0997">Cell inner membrane</keyword>
<keyword evidence="6" id="KW-0012">Acyltransferase</keyword>
<organism evidence="7 8">
    <name type="scientific">Pararhizobium antarcticum</name>
    <dbReference type="NCBI Taxonomy" id="1798805"/>
    <lineage>
        <taxon>Bacteria</taxon>
        <taxon>Pseudomonadati</taxon>
        <taxon>Pseudomonadota</taxon>
        <taxon>Alphaproteobacteria</taxon>
        <taxon>Hyphomicrobiales</taxon>
        <taxon>Rhizobiaceae</taxon>
        <taxon>Rhizobium/Agrobacterium group</taxon>
        <taxon>Pararhizobium</taxon>
    </lineage>
</organism>
<keyword evidence="2" id="KW-1003">Cell membrane</keyword>
<dbReference type="Proteomes" id="UP000182661">
    <property type="component" value="Unassembled WGS sequence"/>
</dbReference>
<evidence type="ECO:0000256" key="6">
    <source>
        <dbReference type="ARBA" id="ARBA00023315"/>
    </source>
</evidence>
<comment type="subcellular location">
    <subcellularLocation>
        <location evidence="1">Cell inner membrane</location>
    </subcellularLocation>
</comment>
<dbReference type="CDD" id="cd07984">
    <property type="entry name" value="LPLAT_LABLAT-like"/>
    <property type="match status" value="1"/>
</dbReference>
<evidence type="ECO:0000256" key="5">
    <source>
        <dbReference type="ARBA" id="ARBA00023136"/>
    </source>
</evidence>
<evidence type="ECO:0000256" key="4">
    <source>
        <dbReference type="ARBA" id="ARBA00022679"/>
    </source>
</evidence>
<evidence type="ECO:0008006" key="9">
    <source>
        <dbReference type="Google" id="ProtNLM"/>
    </source>
</evidence>
<name>A0A657LZA5_9HYPH</name>
<dbReference type="PANTHER" id="PTHR30606:SF10">
    <property type="entry name" value="PHOSPHATIDYLINOSITOL MANNOSIDE ACYLTRANSFERASE"/>
    <property type="match status" value="1"/>
</dbReference>
<evidence type="ECO:0000256" key="1">
    <source>
        <dbReference type="ARBA" id="ARBA00004533"/>
    </source>
</evidence>
<evidence type="ECO:0000256" key="2">
    <source>
        <dbReference type="ARBA" id="ARBA00022475"/>
    </source>
</evidence>
<accession>A0A657LZA5</accession>
<keyword evidence="5" id="KW-0472">Membrane</keyword>
<dbReference type="GO" id="GO:0005886">
    <property type="term" value="C:plasma membrane"/>
    <property type="evidence" value="ECO:0007669"/>
    <property type="project" value="UniProtKB-SubCell"/>
</dbReference>
<evidence type="ECO:0000256" key="3">
    <source>
        <dbReference type="ARBA" id="ARBA00022519"/>
    </source>
</evidence>
<sequence>MTDNFWNGVNLLGFFGMKLLPMDVCSAIGARLGLFAIPRFYKAGEKRARDTIRQLCPEKTAEEQDALFRENCRMQGRLMTEFSVVNRIAKHPERITLHGIDIIDKAVREGPTIIVSMHLGNWEIGPILLQRINVSPHSFYLPPNGRAKAWIAERVRRKAGLQFLPPGFQGVRPAMKILKNGGVINAFCDEGFGGVIRGPLFGREPHMEGNLALVVRLARATGATICPWYNLRTEGFRFVGYALPAIKLPHEETPGARTVDDILLLNAALEPVVRAHLDQWYYLDNALRRR</sequence>
<protein>
    <recommendedName>
        <fullName evidence="9">Lipid A biosynthesis lauroyl acyltransferase</fullName>
    </recommendedName>
</protein>
<evidence type="ECO:0000313" key="8">
    <source>
        <dbReference type="Proteomes" id="UP000182661"/>
    </source>
</evidence>
<comment type="caution">
    <text evidence="7">The sequence shown here is derived from an EMBL/GenBank/DDBJ whole genome shotgun (WGS) entry which is preliminary data.</text>
</comment>
<dbReference type="AlphaFoldDB" id="A0A657LZA5"/>
<keyword evidence="8" id="KW-1185">Reference proteome</keyword>
<gene>
    <name evidence="7" type="ORF">AX760_09805</name>
</gene>
<reference evidence="7 8" key="1">
    <citation type="submission" date="2016-02" db="EMBL/GenBank/DDBJ databases">
        <title>Genome sequencing of a beta-galactosidase producing bacteria Rhizobium sp. 59.</title>
        <authorList>
            <person name="Wang D."/>
            <person name="Kot W."/>
            <person name="Qin Y."/>
            <person name="Hansen L."/>
            <person name="Naqvi K."/>
            <person name="Rensing C."/>
        </authorList>
    </citation>
    <scope>NUCLEOTIDE SEQUENCE [LARGE SCALE GENOMIC DNA]</scope>
    <source>
        <strain evidence="7 8">59</strain>
    </source>
</reference>
<dbReference type="PANTHER" id="PTHR30606">
    <property type="entry name" value="LIPID A BIOSYNTHESIS LAUROYL ACYLTRANSFERASE"/>
    <property type="match status" value="1"/>
</dbReference>
<dbReference type="GO" id="GO:0016746">
    <property type="term" value="F:acyltransferase activity"/>
    <property type="evidence" value="ECO:0007669"/>
    <property type="project" value="UniProtKB-KW"/>
</dbReference>
<dbReference type="EMBL" id="LSRP01000013">
    <property type="protein sequence ID" value="OJG00754.1"/>
    <property type="molecule type" value="Genomic_DNA"/>
</dbReference>
<evidence type="ECO:0000313" key="7">
    <source>
        <dbReference type="EMBL" id="OJG00754.1"/>
    </source>
</evidence>
<dbReference type="InterPro" id="IPR004960">
    <property type="entry name" value="LipA_acyltrans"/>
</dbReference>
<proteinExistence type="predicted"/>
<keyword evidence="4" id="KW-0808">Transferase</keyword>